<dbReference type="Gene3D" id="3.10.129.10">
    <property type="entry name" value="Hotdog Thioesterase"/>
    <property type="match status" value="1"/>
</dbReference>
<dbReference type="EMBL" id="QPJL01000004">
    <property type="protein sequence ID" value="RCW86671.1"/>
    <property type="molecule type" value="Genomic_DNA"/>
</dbReference>
<evidence type="ECO:0000313" key="2">
    <source>
        <dbReference type="EMBL" id="RCW86671.1"/>
    </source>
</evidence>
<name>A0A368Z2N7_9RHOB</name>
<dbReference type="Proteomes" id="UP000253345">
    <property type="component" value="Unassembled WGS sequence"/>
</dbReference>
<evidence type="ECO:0000259" key="1">
    <source>
        <dbReference type="Pfam" id="PF01575"/>
    </source>
</evidence>
<protein>
    <submittedName>
        <fullName evidence="2">Acyl dehydratase</fullName>
    </submittedName>
</protein>
<dbReference type="SUPFAM" id="SSF54637">
    <property type="entry name" value="Thioesterase/thiol ester dehydrase-isomerase"/>
    <property type="match status" value="1"/>
</dbReference>
<keyword evidence="3" id="KW-1185">Reference proteome</keyword>
<evidence type="ECO:0000313" key="3">
    <source>
        <dbReference type="Proteomes" id="UP000253345"/>
    </source>
</evidence>
<gene>
    <name evidence="2" type="ORF">DFP89_10457</name>
</gene>
<dbReference type="Pfam" id="PF01575">
    <property type="entry name" value="MaoC_dehydratas"/>
    <property type="match status" value="1"/>
</dbReference>
<accession>A0A368Z2N7</accession>
<dbReference type="RefSeq" id="WP_114348384.1">
    <property type="nucleotide sequence ID" value="NZ_QPJL01000004.1"/>
</dbReference>
<comment type="caution">
    <text evidence="2">The sequence shown here is derived from an EMBL/GenBank/DDBJ whole genome shotgun (WGS) entry which is preliminary data.</text>
</comment>
<dbReference type="InterPro" id="IPR002539">
    <property type="entry name" value="MaoC-like_dom"/>
</dbReference>
<sequence length="153" mass="17186">MKDNDLPNRLYLDDLRVGQEFTSGEHHLDAEQIIAFATEFDPQPFHLDPEAARDSFFQGLAASGWHTMAITMKLLVKSMPFAQGIIGAGGEISWPRPTRPGDILRAKSRIIAIRPSRSKPDRAMVQTHSLTLNQADEILQDFTANLLVFRKET</sequence>
<dbReference type="AlphaFoldDB" id="A0A368Z2N7"/>
<dbReference type="PANTHER" id="PTHR43664">
    <property type="entry name" value="MONOAMINE OXIDASE-RELATED"/>
    <property type="match status" value="1"/>
</dbReference>
<proteinExistence type="predicted"/>
<dbReference type="PANTHER" id="PTHR43664:SF1">
    <property type="entry name" value="BETA-METHYLMALYL-COA DEHYDRATASE"/>
    <property type="match status" value="1"/>
</dbReference>
<reference evidence="2 3" key="1">
    <citation type="submission" date="2018-07" db="EMBL/GenBank/DDBJ databases">
        <title>Genomic Encyclopedia of Type Strains, Phase III (KMG-III): the genomes of soil and plant-associated and newly described type strains.</title>
        <authorList>
            <person name="Whitman W."/>
        </authorList>
    </citation>
    <scope>NUCLEOTIDE SEQUENCE [LARGE SCALE GENOMIC DNA]</scope>
    <source>
        <strain evidence="2 3">CECT 8525</strain>
    </source>
</reference>
<dbReference type="OrthoDB" id="9797938at2"/>
<dbReference type="CDD" id="cd03454">
    <property type="entry name" value="YdeM"/>
    <property type="match status" value="1"/>
</dbReference>
<dbReference type="InterPro" id="IPR029069">
    <property type="entry name" value="HotDog_dom_sf"/>
</dbReference>
<organism evidence="2 3">
    <name type="scientific">Paracoccus lutimaris</name>
    <dbReference type="NCBI Taxonomy" id="1490030"/>
    <lineage>
        <taxon>Bacteria</taxon>
        <taxon>Pseudomonadati</taxon>
        <taxon>Pseudomonadota</taxon>
        <taxon>Alphaproteobacteria</taxon>
        <taxon>Rhodobacterales</taxon>
        <taxon>Paracoccaceae</taxon>
        <taxon>Paracoccus</taxon>
    </lineage>
</organism>
<dbReference type="InterPro" id="IPR052342">
    <property type="entry name" value="MCH/BMMD"/>
</dbReference>
<feature type="domain" description="MaoC-like" evidence="1">
    <location>
        <begin position="23"/>
        <end position="115"/>
    </location>
</feature>